<dbReference type="Pfam" id="PF01850">
    <property type="entry name" value="PIN"/>
    <property type="match status" value="1"/>
</dbReference>
<dbReference type="PANTHER" id="PTHR33653">
    <property type="entry name" value="RIBONUCLEASE VAPC2"/>
    <property type="match status" value="1"/>
</dbReference>
<name>A0A0H2L0I6_9MICO</name>
<organism evidence="10 11">
    <name type="scientific">Cellulosimicrobium funkei</name>
    <dbReference type="NCBI Taxonomy" id="264251"/>
    <lineage>
        <taxon>Bacteria</taxon>
        <taxon>Bacillati</taxon>
        <taxon>Actinomycetota</taxon>
        <taxon>Actinomycetes</taxon>
        <taxon>Micrococcales</taxon>
        <taxon>Promicromonosporaceae</taxon>
        <taxon>Cellulosimicrobium</taxon>
    </lineage>
</organism>
<reference evidence="10 11" key="1">
    <citation type="submission" date="2014-05" db="EMBL/GenBank/DDBJ databases">
        <title>Cellulosimicrobium funkei U11 genome.</title>
        <authorList>
            <person name="Hu C."/>
            <person name="Gong Y."/>
            <person name="Wan W."/>
            <person name="Jiang M."/>
        </authorList>
    </citation>
    <scope>NUCLEOTIDE SEQUENCE [LARGE SCALE GENOMIC DNA]</scope>
    <source>
        <strain evidence="10 11">U11</strain>
    </source>
</reference>
<protein>
    <recommendedName>
        <fullName evidence="8">Ribonuclease VapC</fullName>
        <shortName evidence="8">RNase VapC</shortName>
        <ecNumber evidence="8">3.1.-.-</ecNumber>
    </recommendedName>
    <alternativeName>
        <fullName evidence="8">Toxin VapC</fullName>
    </alternativeName>
</protein>
<keyword evidence="2 8" id="KW-1277">Toxin-antitoxin system</keyword>
<dbReference type="SUPFAM" id="SSF88723">
    <property type="entry name" value="PIN domain-like"/>
    <property type="match status" value="1"/>
</dbReference>
<dbReference type="RefSeq" id="WP_047233912.1">
    <property type="nucleotide sequence ID" value="NZ_JNBQ01000028.1"/>
</dbReference>
<dbReference type="STRING" id="264251.FB00_16420"/>
<evidence type="ECO:0000256" key="8">
    <source>
        <dbReference type="HAMAP-Rule" id="MF_00265"/>
    </source>
</evidence>
<feature type="domain" description="PIN" evidence="9">
    <location>
        <begin position="5"/>
        <end position="125"/>
    </location>
</feature>
<evidence type="ECO:0000256" key="3">
    <source>
        <dbReference type="ARBA" id="ARBA00022722"/>
    </source>
</evidence>
<evidence type="ECO:0000313" key="10">
    <source>
        <dbReference type="EMBL" id="KLN33697.1"/>
    </source>
</evidence>
<dbReference type="GO" id="GO:0090729">
    <property type="term" value="F:toxin activity"/>
    <property type="evidence" value="ECO:0007669"/>
    <property type="project" value="UniProtKB-KW"/>
</dbReference>
<keyword evidence="3 8" id="KW-0540">Nuclease</keyword>
<evidence type="ECO:0000256" key="6">
    <source>
        <dbReference type="ARBA" id="ARBA00022842"/>
    </source>
</evidence>
<gene>
    <name evidence="8" type="primary">vapC</name>
    <name evidence="10" type="ORF">FB00_16420</name>
</gene>
<dbReference type="InterPro" id="IPR022907">
    <property type="entry name" value="VapC_family"/>
</dbReference>
<comment type="function">
    <text evidence="8">Toxic component of a toxin-antitoxin (TA) system. An RNase.</text>
</comment>
<dbReference type="InterPro" id="IPR029060">
    <property type="entry name" value="PIN-like_dom_sf"/>
</dbReference>
<dbReference type="CDD" id="cd18745">
    <property type="entry name" value="PIN_VapC4-5_FitB-like"/>
    <property type="match status" value="1"/>
</dbReference>
<feature type="binding site" evidence="8">
    <location>
        <position position="8"/>
    </location>
    <ligand>
        <name>Mg(2+)</name>
        <dbReference type="ChEBI" id="CHEBI:18420"/>
    </ligand>
</feature>
<comment type="similarity">
    <text evidence="7 8">Belongs to the PINc/VapC protein family.</text>
</comment>
<dbReference type="EMBL" id="JNBQ01000028">
    <property type="protein sequence ID" value="KLN33697.1"/>
    <property type="molecule type" value="Genomic_DNA"/>
</dbReference>
<dbReference type="HAMAP" id="MF_00265">
    <property type="entry name" value="VapC_Nob1"/>
    <property type="match status" value="1"/>
</dbReference>
<dbReference type="PANTHER" id="PTHR33653:SF1">
    <property type="entry name" value="RIBONUCLEASE VAPC2"/>
    <property type="match status" value="1"/>
</dbReference>
<keyword evidence="8" id="KW-0800">Toxin</keyword>
<dbReference type="GO" id="GO:0000287">
    <property type="term" value="F:magnesium ion binding"/>
    <property type="evidence" value="ECO:0007669"/>
    <property type="project" value="UniProtKB-UniRule"/>
</dbReference>
<evidence type="ECO:0000313" key="11">
    <source>
        <dbReference type="Proteomes" id="UP000035265"/>
    </source>
</evidence>
<comment type="cofactor">
    <cofactor evidence="1 8">
        <name>Mg(2+)</name>
        <dbReference type="ChEBI" id="CHEBI:18420"/>
    </cofactor>
</comment>
<keyword evidence="4 8" id="KW-0479">Metal-binding</keyword>
<feature type="binding site" evidence="8">
    <location>
        <position position="98"/>
    </location>
    <ligand>
        <name>Mg(2+)</name>
        <dbReference type="ChEBI" id="CHEBI:18420"/>
    </ligand>
</feature>
<dbReference type="Gene3D" id="3.40.50.1010">
    <property type="entry name" value="5'-nuclease"/>
    <property type="match status" value="1"/>
</dbReference>
<comment type="caution">
    <text evidence="10">The sequence shown here is derived from an EMBL/GenBank/DDBJ whole genome shotgun (WGS) entry which is preliminary data.</text>
</comment>
<dbReference type="GO" id="GO:0004540">
    <property type="term" value="F:RNA nuclease activity"/>
    <property type="evidence" value="ECO:0007669"/>
    <property type="project" value="InterPro"/>
</dbReference>
<keyword evidence="11" id="KW-1185">Reference proteome</keyword>
<dbReference type="GO" id="GO:0016787">
    <property type="term" value="F:hydrolase activity"/>
    <property type="evidence" value="ECO:0007669"/>
    <property type="project" value="UniProtKB-KW"/>
</dbReference>
<dbReference type="InterPro" id="IPR002716">
    <property type="entry name" value="PIN_dom"/>
</dbReference>
<evidence type="ECO:0000256" key="1">
    <source>
        <dbReference type="ARBA" id="ARBA00001946"/>
    </source>
</evidence>
<dbReference type="AlphaFoldDB" id="A0A0H2L0I6"/>
<proteinExistence type="inferred from homology"/>
<dbReference type="EC" id="3.1.-.-" evidence="8"/>
<evidence type="ECO:0000256" key="5">
    <source>
        <dbReference type="ARBA" id="ARBA00022801"/>
    </source>
</evidence>
<sequence length="139" mass="15014">MSTLYLLDTNVLVALLRGNGSAARPRLREAEGRVAVSTVSEMELEYGIERSDDPPRNRKAVDELLSLVDVLPFDGLAAMHAGRVRALLAARGTPIGPDALLAGHARSLGLVMVTNNVREFSRVPGLEVEDWLAEAPSDR</sequence>
<keyword evidence="6 8" id="KW-0460">Magnesium</keyword>
<evidence type="ECO:0000256" key="7">
    <source>
        <dbReference type="ARBA" id="ARBA00038093"/>
    </source>
</evidence>
<dbReference type="PATRIC" id="fig|264251.5.peg.3334"/>
<evidence type="ECO:0000256" key="4">
    <source>
        <dbReference type="ARBA" id="ARBA00022723"/>
    </source>
</evidence>
<evidence type="ECO:0000259" key="9">
    <source>
        <dbReference type="Pfam" id="PF01850"/>
    </source>
</evidence>
<dbReference type="InterPro" id="IPR050556">
    <property type="entry name" value="Type_II_TA_system_RNase"/>
</dbReference>
<keyword evidence="5 8" id="KW-0378">Hydrolase</keyword>
<evidence type="ECO:0000256" key="2">
    <source>
        <dbReference type="ARBA" id="ARBA00022649"/>
    </source>
</evidence>
<accession>A0A0H2L0I6</accession>
<dbReference type="Proteomes" id="UP000035265">
    <property type="component" value="Unassembled WGS sequence"/>
</dbReference>